<accession>A0A6I4V067</accession>
<dbReference type="GO" id="GO:0009306">
    <property type="term" value="P:protein secretion"/>
    <property type="evidence" value="ECO:0007669"/>
    <property type="project" value="InterPro"/>
</dbReference>
<keyword evidence="3 6" id="KW-1133">Transmembrane helix</keyword>
<dbReference type="EMBL" id="WTYP01000001">
    <property type="protein sequence ID" value="MXP47228.1"/>
    <property type="molecule type" value="Genomic_DNA"/>
</dbReference>
<evidence type="ECO:0000259" key="7">
    <source>
        <dbReference type="Pfam" id="PF04357"/>
    </source>
</evidence>
<dbReference type="PANTHER" id="PTHR36985:SF1">
    <property type="entry name" value="TRANSLOCATION AND ASSEMBLY MODULE SUBUNIT TAMB"/>
    <property type="match status" value="1"/>
</dbReference>
<keyword evidence="2 6" id="KW-0812">Transmembrane</keyword>
<dbReference type="GO" id="GO:0005886">
    <property type="term" value="C:plasma membrane"/>
    <property type="evidence" value="ECO:0007669"/>
    <property type="project" value="InterPro"/>
</dbReference>
<dbReference type="InterPro" id="IPR007452">
    <property type="entry name" value="TamB_C"/>
</dbReference>
<keyword evidence="9" id="KW-1185">Reference proteome</keyword>
<comment type="caution">
    <text evidence="8">The sequence shown here is derived from an EMBL/GenBank/DDBJ whole genome shotgun (WGS) entry which is preliminary data.</text>
</comment>
<dbReference type="RefSeq" id="WP_160730374.1">
    <property type="nucleotide sequence ID" value="NZ_WTYP01000001.1"/>
</dbReference>
<name>A0A6I4V067_9SPHN</name>
<evidence type="ECO:0000256" key="4">
    <source>
        <dbReference type="ARBA" id="ARBA00023136"/>
    </source>
</evidence>
<dbReference type="GO" id="GO:0097347">
    <property type="term" value="C:TAM protein secretion complex"/>
    <property type="evidence" value="ECO:0007669"/>
    <property type="project" value="TreeGrafter"/>
</dbReference>
<feature type="region of interest" description="Disordered" evidence="5">
    <location>
        <begin position="1"/>
        <end position="20"/>
    </location>
</feature>
<proteinExistence type="predicted"/>
<gene>
    <name evidence="8" type="ORF">GRI43_07470</name>
</gene>
<comment type="subcellular location">
    <subcellularLocation>
        <location evidence="1">Membrane</location>
        <topology evidence="1">Single-pass membrane protein</topology>
    </subcellularLocation>
</comment>
<feature type="transmembrane region" description="Helical" evidence="6">
    <location>
        <begin position="27"/>
        <end position="46"/>
    </location>
</feature>
<reference evidence="8 9" key="1">
    <citation type="submission" date="2019-12" db="EMBL/GenBank/DDBJ databases">
        <title>Genomic-based taxomic classification of the family Erythrobacteraceae.</title>
        <authorList>
            <person name="Xu L."/>
        </authorList>
    </citation>
    <scope>NUCLEOTIDE SEQUENCE [LARGE SCALE GENOMIC DNA]</scope>
    <source>
        <strain evidence="8 9">SW-109</strain>
    </source>
</reference>
<evidence type="ECO:0000256" key="5">
    <source>
        <dbReference type="SAM" id="MobiDB-lite"/>
    </source>
</evidence>
<evidence type="ECO:0000313" key="8">
    <source>
        <dbReference type="EMBL" id="MXP47228.1"/>
    </source>
</evidence>
<evidence type="ECO:0000313" key="9">
    <source>
        <dbReference type="Proteomes" id="UP000471435"/>
    </source>
</evidence>
<dbReference type="PANTHER" id="PTHR36985">
    <property type="entry name" value="TRANSLOCATION AND ASSEMBLY MODULE SUBUNIT TAMB"/>
    <property type="match status" value="1"/>
</dbReference>
<keyword evidence="4 6" id="KW-0472">Membrane</keyword>
<evidence type="ECO:0000256" key="2">
    <source>
        <dbReference type="ARBA" id="ARBA00022692"/>
    </source>
</evidence>
<evidence type="ECO:0000256" key="1">
    <source>
        <dbReference type="ARBA" id="ARBA00004167"/>
    </source>
</evidence>
<sequence>MGEPVTNDGAEPAQATDSDKPKGWRKWLAGFVIFVIAAVLLFAAVLNSPIGKRLIADQIAKVAPASGMRFEVGRIEGDLFGKAVLHDVVLYDPKGKFLTIPEVDLDWRPLSWIDSGLDVRNLVAKRGTLLRMPELLPGDPDAPILPDFDIRIDRFEIDSLTIAPGIVGEQSPVIDLLAEADIRDGRVFVKAQSDLGEKDRLFALIDAQPDGDKFDLDLDYRAPEGGVLAGLLGTDAGYTARILGDGTWSNWDGALVIRRSNERFASFKLTNEGGEYDLLGQAYPAQILSGLPQDALGQKVSLRARGTLVASEFDGTMQMAARAIQGSGRGSVDLAGNSFSDFSINAQLIDPALFGEGFSLGNTSLAANLDGAFRDLSIEHTLSVGQLVSGETRLSDIVQQGTATFDGTRWTLPLDTRVASVVTGNDLIDPRLGSGAVDGTIIYTGSKLLSDDLGIVFRDANARLALRGDTARGGYALVGPVQLRGLPLENVGTVNGSGKIDFRIGANRPWTLMTQFDARIPDVSNATLANLAGPDIRASGAVSIGAAAPLNFNNVRVNAQKLTLQLDGRVADGTTSLAGRGTQADYGDFTVEASLDDAGPVAELVFASPLPAAGLRDVRVAISPSDDGFNIETEGQSLLGEFNGLIGLISPADGPTRIAVNELNVWKTSVRGDLVLGDGGANGRLDLSGGGLDGRIGLATRDGGQGFAVDIDANRASFGGATPISVARAEIEARGYLKNGSSMVDGNLIAEGLSYGSLFVGRMAAKAEITDGRGTATASITGRRGSRFALQANASFAPERIAIAAQGGFAGKQISMPRRAVFVAQQDGGWQLQKTQINYGDGSTLVSGEFGGGMTAIDLAMDKMPLSLVDIAIADIGLGGTVSGKVEFTANRGGVPTGSARVKIDDLTRSGLVLTSSPIDVALVSQLSASRLEARAVIDEDGQRRGRLQARITGLAGAGGLVDRLNRGDLFAQLRYSGPAAALWRLSGVEGFDLTGPLNASANVTGTLANPNVRGSVASDNLRVRSSLSGTDVRSIKARGTFAGSRLTLSRFAGTTENGGTVSGSGTVDLDNLTERGPGMDIKVAAKNAALLDAAGLRAVITGPLRIVSDGYQGTIAGKVEIDRASWRLGSAMDATAELPDIKTREINLAADIGPARSARIPWRYLINARAPSRVDVDGMGLDSEWQADIQLRGTTSDPRIGGEARVVRGDYTFAGTRFELTRGRIDFDANVPIDPRIDIIAETERDGLDVTVRVQGNAQQPEISFSSNPLLPEEEILARLLFGGSITSLSATDALQLGTALASLRGGAGLDPINQLRSAIGLDRLRIVGADPALDRGTGVALGKNIGRKFYVEIITDGRGYSATEAEFRVTSWLSLLASVSTIGRESVRVEVSRDY</sequence>
<evidence type="ECO:0000256" key="3">
    <source>
        <dbReference type="ARBA" id="ARBA00022989"/>
    </source>
</evidence>
<dbReference type="Proteomes" id="UP000471435">
    <property type="component" value="Unassembled WGS sequence"/>
</dbReference>
<dbReference type="Pfam" id="PF04357">
    <property type="entry name" value="TamB"/>
    <property type="match status" value="1"/>
</dbReference>
<evidence type="ECO:0000256" key="6">
    <source>
        <dbReference type="SAM" id="Phobius"/>
    </source>
</evidence>
<feature type="domain" description="Translocation and assembly module TamB C-terminal" evidence="7">
    <location>
        <begin position="1053"/>
        <end position="1395"/>
    </location>
</feature>
<protein>
    <submittedName>
        <fullName evidence="8">DUF490 domain-containing protein</fullName>
    </submittedName>
</protein>
<dbReference type="OrthoDB" id="7784409at2"/>
<organism evidence="8 9">
    <name type="scientific">Pontixanthobacter luteolus</name>
    <dbReference type="NCBI Taxonomy" id="295089"/>
    <lineage>
        <taxon>Bacteria</taxon>
        <taxon>Pseudomonadati</taxon>
        <taxon>Pseudomonadota</taxon>
        <taxon>Alphaproteobacteria</taxon>
        <taxon>Sphingomonadales</taxon>
        <taxon>Erythrobacteraceae</taxon>
        <taxon>Pontixanthobacter</taxon>
    </lineage>
</organism>